<reference evidence="1" key="1">
    <citation type="submission" date="2020-06" db="EMBL/GenBank/DDBJ databases">
        <title>Paenibacillus sp. nov., isolated from soil.</title>
        <authorList>
            <person name="Seo Y.L."/>
        </authorList>
    </citation>
    <scope>NUCLEOTIDE SEQUENCE [LARGE SCALE GENOMIC DNA]</scope>
    <source>
        <strain evidence="1">JW14</strain>
    </source>
</reference>
<dbReference type="Proteomes" id="UP000564806">
    <property type="component" value="Unassembled WGS sequence"/>
</dbReference>
<keyword evidence="2" id="KW-1185">Reference proteome</keyword>
<organism evidence="1 2">
    <name type="scientific">Paenibacillus agri</name>
    <dbReference type="NCBI Taxonomy" id="2744309"/>
    <lineage>
        <taxon>Bacteria</taxon>
        <taxon>Bacillati</taxon>
        <taxon>Bacillota</taxon>
        <taxon>Bacilli</taxon>
        <taxon>Bacillales</taxon>
        <taxon>Paenibacillaceae</taxon>
        <taxon>Paenibacillus</taxon>
    </lineage>
</organism>
<dbReference type="AlphaFoldDB" id="A0A850ELR3"/>
<protein>
    <submittedName>
        <fullName evidence="1">Uncharacterized protein</fullName>
    </submittedName>
</protein>
<name>A0A850ELR3_9BACL</name>
<evidence type="ECO:0000313" key="1">
    <source>
        <dbReference type="EMBL" id="NUU60314.1"/>
    </source>
</evidence>
<sequence length="74" mass="7951">MLRRRIIIAPQANAAPPVGPNDAPQVIPLPPDLGVSPETPQGDAYQQGYTEAYNVGFDAGFAKGFEDGHKLEFK</sequence>
<dbReference type="EMBL" id="JABWCS010000200">
    <property type="protein sequence ID" value="NUU60314.1"/>
    <property type="molecule type" value="Genomic_DNA"/>
</dbReference>
<accession>A0A850ELR3</accession>
<proteinExistence type="predicted"/>
<gene>
    <name evidence="1" type="ORF">HPT30_08155</name>
</gene>
<evidence type="ECO:0000313" key="2">
    <source>
        <dbReference type="Proteomes" id="UP000564806"/>
    </source>
</evidence>
<comment type="caution">
    <text evidence="1">The sequence shown here is derived from an EMBL/GenBank/DDBJ whole genome shotgun (WGS) entry which is preliminary data.</text>
</comment>